<evidence type="ECO:0000313" key="1">
    <source>
        <dbReference type="Proteomes" id="UP000035642"/>
    </source>
</evidence>
<dbReference type="WBParaSite" id="ACAC_0000741801-mRNA-1">
    <property type="protein sequence ID" value="ACAC_0000741801-mRNA-1"/>
    <property type="gene ID" value="ACAC_0000741801"/>
</dbReference>
<organism evidence="1 2">
    <name type="scientific">Angiostrongylus cantonensis</name>
    <name type="common">Rat lungworm</name>
    <dbReference type="NCBI Taxonomy" id="6313"/>
    <lineage>
        <taxon>Eukaryota</taxon>
        <taxon>Metazoa</taxon>
        <taxon>Ecdysozoa</taxon>
        <taxon>Nematoda</taxon>
        <taxon>Chromadorea</taxon>
        <taxon>Rhabditida</taxon>
        <taxon>Rhabditina</taxon>
        <taxon>Rhabditomorpha</taxon>
        <taxon>Strongyloidea</taxon>
        <taxon>Metastrongylidae</taxon>
        <taxon>Angiostrongylus</taxon>
    </lineage>
</organism>
<sequence>MLFPASAASTITAAVCECFSQLLQLRPLQLLFSPYDLLLSPVCIVLQVQTSARGWLQLVRFHAGVLAREFLKTDVSW</sequence>
<dbReference type="AlphaFoldDB" id="A0A0K0DAR8"/>
<keyword evidence="1" id="KW-1185">Reference proteome</keyword>
<reference evidence="1" key="1">
    <citation type="submission" date="2012-09" db="EMBL/GenBank/DDBJ databases">
        <authorList>
            <person name="Martin A.A."/>
        </authorList>
    </citation>
    <scope>NUCLEOTIDE SEQUENCE</scope>
</reference>
<proteinExistence type="predicted"/>
<dbReference type="Proteomes" id="UP000035642">
    <property type="component" value="Unassembled WGS sequence"/>
</dbReference>
<reference evidence="2" key="2">
    <citation type="submission" date="2017-02" db="UniProtKB">
        <authorList>
            <consortium name="WormBaseParasite"/>
        </authorList>
    </citation>
    <scope>IDENTIFICATION</scope>
</reference>
<evidence type="ECO:0000313" key="2">
    <source>
        <dbReference type="WBParaSite" id="ACAC_0000741801-mRNA-1"/>
    </source>
</evidence>
<name>A0A0K0DAR8_ANGCA</name>
<accession>A0A0K0DAR8</accession>
<protein>
    <submittedName>
        <fullName evidence="2">Secreted protein</fullName>
    </submittedName>
</protein>